<feature type="region of interest" description="Disordered" evidence="1">
    <location>
        <begin position="1"/>
        <end position="113"/>
    </location>
</feature>
<proteinExistence type="predicted"/>
<feature type="compositionally biased region" description="Basic and acidic residues" evidence="1">
    <location>
        <begin position="167"/>
        <end position="180"/>
    </location>
</feature>
<dbReference type="OMA" id="NSSHNEP"/>
<feature type="compositionally biased region" description="Polar residues" evidence="1">
    <location>
        <begin position="50"/>
        <end position="63"/>
    </location>
</feature>
<name>A0A1Y2LZX8_EPING</name>
<feature type="compositionally biased region" description="Low complexity" evidence="1">
    <location>
        <begin position="18"/>
        <end position="30"/>
    </location>
</feature>
<feature type="region of interest" description="Disordered" evidence="1">
    <location>
        <begin position="166"/>
        <end position="185"/>
    </location>
</feature>
<dbReference type="EMBL" id="KZ107845">
    <property type="protein sequence ID" value="OSS48548.1"/>
    <property type="molecule type" value="Genomic_DNA"/>
</dbReference>
<evidence type="ECO:0000313" key="3">
    <source>
        <dbReference type="Proteomes" id="UP000193240"/>
    </source>
</evidence>
<dbReference type="InParanoid" id="A0A1Y2LZX8"/>
<sequence length="217" mass="23663">MSQQRSVRASKFRAAKITATMTSAAPSSPSKGGEETKRTLRFPRHIWNAYQPQPSCSSLSDASQAAPEPVRKRDRACRPTDDEHQPATSRPRRATPPRPCNVKTTSFQYGGPSARIAGQDAGMITLRQPCLRPTCTSCLAFHAHLMTGELGGLERAMDDVDPQVDDGVLKDGGGKSKRCDSVMGSPETMEVLPQLRRPVGLLFRSTNGRRDFKALAL</sequence>
<evidence type="ECO:0000256" key="1">
    <source>
        <dbReference type="SAM" id="MobiDB-lite"/>
    </source>
</evidence>
<reference evidence="2 3" key="1">
    <citation type="journal article" date="2017" name="Genome Announc.">
        <title>Genome sequence of the saprophytic ascomycete Epicoccum nigrum ICMP 19927 strain isolated from New Zealand.</title>
        <authorList>
            <person name="Fokin M."/>
            <person name="Fleetwood D."/>
            <person name="Weir B.S."/>
            <person name="Villas-Boas S.G."/>
        </authorList>
    </citation>
    <scope>NUCLEOTIDE SEQUENCE [LARGE SCALE GENOMIC DNA]</scope>
    <source>
        <strain evidence="2 3">ICMP 19927</strain>
    </source>
</reference>
<dbReference type="Proteomes" id="UP000193240">
    <property type="component" value="Unassembled WGS sequence"/>
</dbReference>
<accession>A0A1Y2LZX8</accession>
<gene>
    <name evidence="2" type="ORF">B5807_06999</name>
</gene>
<dbReference type="AlphaFoldDB" id="A0A1Y2LZX8"/>
<feature type="compositionally biased region" description="Basic and acidic residues" evidence="1">
    <location>
        <begin position="76"/>
        <end position="85"/>
    </location>
</feature>
<organism evidence="2 3">
    <name type="scientific">Epicoccum nigrum</name>
    <name type="common">Soil fungus</name>
    <name type="synonym">Epicoccum purpurascens</name>
    <dbReference type="NCBI Taxonomy" id="105696"/>
    <lineage>
        <taxon>Eukaryota</taxon>
        <taxon>Fungi</taxon>
        <taxon>Dikarya</taxon>
        <taxon>Ascomycota</taxon>
        <taxon>Pezizomycotina</taxon>
        <taxon>Dothideomycetes</taxon>
        <taxon>Pleosporomycetidae</taxon>
        <taxon>Pleosporales</taxon>
        <taxon>Pleosporineae</taxon>
        <taxon>Didymellaceae</taxon>
        <taxon>Epicoccum</taxon>
    </lineage>
</organism>
<keyword evidence="3" id="KW-1185">Reference proteome</keyword>
<protein>
    <submittedName>
        <fullName evidence="2">Uncharacterized protein</fullName>
    </submittedName>
</protein>
<evidence type="ECO:0000313" key="2">
    <source>
        <dbReference type="EMBL" id="OSS48548.1"/>
    </source>
</evidence>